<evidence type="ECO:0000313" key="1">
    <source>
        <dbReference type="EMBL" id="OGG50332.1"/>
    </source>
</evidence>
<comment type="caution">
    <text evidence="1">The sequence shown here is derived from an EMBL/GenBank/DDBJ whole genome shotgun (WGS) entry which is preliminary data.</text>
</comment>
<gene>
    <name evidence="1" type="ORF">A2704_05295</name>
</gene>
<organism evidence="1 2">
    <name type="scientific">Candidatus Kaiserbacteria bacterium RIFCSPHIGHO2_01_FULL_54_36b</name>
    <dbReference type="NCBI Taxonomy" id="1798483"/>
    <lineage>
        <taxon>Bacteria</taxon>
        <taxon>Candidatus Kaiseribacteriota</taxon>
    </lineage>
</organism>
<sequence length="79" mass="9210">MEVYPYHGIAFFSPCWYYVGTSPIRIKSAARVLAQRPAGNLPEMLKKSFDKLRVKCQTNPTREILYAKHLPTREINHFI</sequence>
<accession>A0A1F6CN80</accession>
<dbReference type="Proteomes" id="UP000176445">
    <property type="component" value="Unassembled WGS sequence"/>
</dbReference>
<reference evidence="1 2" key="1">
    <citation type="journal article" date="2016" name="Nat. Commun.">
        <title>Thousands of microbial genomes shed light on interconnected biogeochemical processes in an aquifer system.</title>
        <authorList>
            <person name="Anantharaman K."/>
            <person name="Brown C.T."/>
            <person name="Hug L.A."/>
            <person name="Sharon I."/>
            <person name="Castelle C.J."/>
            <person name="Probst A.J."/>
            <person name="Thomas B.C."/>
            <person name="Singh A."/>
            <person name="Wilkins M.J."/>
            <person name="Karaoz U."/>
            <person name="Brodie E.L."/>
            <person name="Williams K.H."/>
            <person name="Hubbard S.S."/>
            <person name="Banfield J.F."/>
        </authorList>
    </citation>
    <scope>NUCLEOTIDE SEQUENCE [LARGE SCALE GENOMIC DNA]</scope>
</reference>
<evidence type="ECO:0000313" key="2">
    <source>
        <dbReference type="Proteomes" id="UP000176445"/>
    </source>
</evidence>
<protein>
    <submittedName>
        <fullName evidence="1">Uncharacterized protein</fullName>
    </submittedName>
</protein>
<dbReference type="EMBL" id="MFKW01000052">
    <property type="protein sequence ID" value="OGG50332.1"/>
    <property type="molecule type" value="Genomic_DNA"/>
</dbReference>
<name>A0A1F6CN80_9BACT</name>
<dbReference type="AlphaFoldDB" id="A0A1F6CN80"/>
<proteinExistence type="predicted"/>